<organism evidence="2 3">
    <name type="scientific">Lithocarpus litseifolius</name>
    <dbReference type="NCBI Taxonomy" id="425828"/>
    <lineage>
        <taxon>Eukaryota</taxon>
        <taxon>Viridiplantae</taxon>
        <taxon>Streptophyta</taxon>
        <taxon>Embryophyta</taxon>
        <taxon>Tracheophyta</taxon>
        <taxon>Spermatophyta</taxon>
        <taxon>Magnoliopsida</taxon>
        <taxon>eudicotyledons</taxon>
        <taxon>Gunneridae</taxon>
        <taxon>Pentapetalae</taxon>
        <taxon>rosids</taxon>
        <taxon>fabids</taxon>
        <taxon>Fagales</taxon>
        <taxon>Fagaceae</taxon>
        <taxon>Lithocarpus</taxon>
    </lineage>
</organism>
<evidence type="ECO:0000256" key="1">
    <source>
        <dbReference type="SAM" id="Coils"/>
    </source>
</evidence>
<keyword evidence="3" id="KW-1185">Reference proteome</keyword>
<comment type="caution">
    <text evidence="2">The sequence shown here is derived from an EMBL/GenBank/DDBJ whole genome shotgun (WGS) entry which is preliminary data.</text>
</comment>
<name>A0AAW2BQU3_9ROSI</name>
<protein>
    <recommendedName>
        <fullName evidence="4">Endonuclease/exonuclease/phosphatase domain-containing protein</fullName>
    </recommendedName>
</protein>
<dbReference type="AlphaFoldDB" id="A0AAW2BQU3"/>
<dbReference type="SUPFAM" id="SSF56219">
    <property type="entry name" value="DNase I-like"/>
    <property type="match status" value="1"/>
</dbReference>
<dbReference type="Proteomes" id="UP001459277">
    <property type="component" value="Unassembled WGS sequence"/>
</dbReference>
<dbReference type="EMBL" id="JAZDWU010000010">
    <property type="protein sequence ID" value="KAK9988296.1"/>
    <property type="molecule type" value="Genomic_DNA"/>
</dbReference>
<dbReference type="InterPro" id="IPR036691">
    <property type="entry name" value="Endo/exonu/phosph_ase_sf"/>
</dbReference>
<proteinExistence type="predicted"/>
<keyword evidence="1" id="KW-0175">Coiled coil</keyword>
<accession>A0AAW2BQU3</accession>
<feature type="coiled-coil region" evidence="1">
    <location>
        <begin position="254"/>
        <end position="281"/>
    </location>
</feature>
<evidence type="ECO:0000313" key="2">
    <source>
        <dbReference type="EMBL" id="KAK9988296.1"/>
    </source>
</evidence>
<evidence type="ECO:0000313" key="3">
    <source>
        <dbReference type="Proteomes" id="UP001459277"/>
    </source>
</evidence>
<sequence length="421" mass="49420">MKRIQNDLHYHSMLVVSSEGRSGGLAMLWKDETNLHIQTYSPNHIDAFIFDNRNSPWRLTGFYGRPEEHRRNETWRLLRHLSSRFSVPWLCVGDYNEILVLKEKQGCIPKPLHLMLDFREALSNCLLINLGFQGNIYTWSNGRESDNFVQARLDRACATLEWRDQFPHARVNHLHSSYFDHVPIMVTTHNPSMYTRRKKVPHRFEEKWVTHPACEATIREAWVGSVCGGSPMFQLFEKIKQCRQALVRWSRLAFRNTKSRLQEKYRLLEELANQNKAKNNEAIWGVRDDINSLLYHEEVARRQRSRSIWLPAGDKNTKFFHQRASQRRRKNHIAGVYNANEKWCNTNDGIANAAEQFFQALFTSAQPRNIENVLDPVERLVTPDMNQQLLQPYTPEEIKRALFQMHPSKSPGLDGMSPFFF</sequence>
<gene>
    <name evidence="2" type="ORF">SO802_028535</name>
</gene>
<dbReference type="Gene3D" id="3.60.10.10">
    <property type="entry name" value="Endonuclease/exonuclease/phosphatase"/>
    <property type="match status" value="1"/>
</dbReference>
<reference evidence="2 3" key="1">
    <citation type="submission" date="2024-01" db="EMBL/GenBank/DDBJ databases">
        <title>A telomere-to-telomere, gap-free genome of sweet tea (Lithocarpus litseifolius).</title>
        <authorList>
            <person name="Zhou J."/>
        </authorList>
    </citation>
    <scope>NUCLEOTIDE SEQUENCE [LARGE SCALE GENOMIC DNA]</scope>
    <source>
        <strain evidence="2">Zhou-2022a</strain>
        <tissue evidence="2">Leaf</tissue>
    </source>
</reference>
<dbReference type="PANTHER" id="PTHR33710:SF71">
    <property type="entry name" value="ENDONUCLEASE_EXONUCLEASE_PHOSPHATASE DOMAIN-CONTAINING PROTEIN"/>
    <property type="match status" value="1"/>
</dbReference>
<evidence type="ECO:0008006" key="4">
    <source>
        <dbReference type="Google" id="ProtNLM"/>
    </source>
</evidence>
<dbReference type="PANTHER" id="PTHR33710">
    <property type="entry name" value="BNAC02G09200D PROTEIN"/>
    <property type="match status" value="1"/>
</dbReference>